<evidence type="ECO:0000313" key="4">
    <source>
        <dbReference type="Proteomes" id="UP000236752"/>
    </source>
</evidence>
<feature type="chain" id="PRO_5009293028" evidence="1">
    <location>
        <begin position="23"/>
        <end position="157"/>
    </location>
</feature>
<gene>
    <name evidence="3" type="ORF">SAMN04488045_3161</name>
</gene>
<dbReference type="Proteomes" id="UP000236752">
    <property type="component" value="Unassembled WGS sequence"/>
</dbReference>
<dbReference type="Gene3D" id="3.40.33.10">
    <property type="entry name" value="CAP"/>
    <property type="match status" value="1"/>
</dbReference>
<accession>A0A1H6AUB2</accession>
<keyword evidence="4" id="KW-1185">Reference proteome</keyword>
<reference evidence="3 4" key="1">
    <citation type="submission" date="2016-10" db="EMBL/GenBank/DDBJ databases">
        <authorList>
            <person name="de Groot N.N."/>
        </authorList>
    </citation>
    <scope>NUCLEOTIDE SEQUENCE [LARGE SCALE GENOMIC DNA]</scope>
    <source>
        <strain evidence="3 4">DSM 26915</strain>
    </source>
</reference>
<dbReference type="PROSITE" id="PS51257">
    <property type="entry name" value="PROKAR_LIPOPROTEIN"/>
    <property type="match status" value="1"/>
</dbReference>
<dbReference type="InterPro" id="IPR014044">
    <property type="entry name" value="CAP_dom"/>
</dbReference>
<dbReference type="Pfam" id="PF00188">
    <property type="entry name" value="CAP"/>
    <property type="match status" value="1"/>
</dbReference>
<dbReference type="OrthoDB" id="9811255at2"/>
<dbReference type="PANTHER" id="PTHR31157">
    <property type="entry name" value="SCP DOMAIN-CONTAINING PROTEIN"/>
    <property type="match status" value="1"/>
</dbReference>
<evidence type="ECO:0000259" key="2">
    <source>
        <dbReference type="Pfam" id="PF00188"/>
    </source>
</evidence>
<dbReference type="RefSeq" id="WP_160006926.1">
    <property type="nucleotide sequence ID" value="NZ_FNUZ01000005.1"/>
</dbReference>
<proteinExistence type="predicted"/>
<sequence length="157" mass="16770">MIRTAVALSMSLILTACGSAGTAPSPKIVTYDVEQITSTDPSLPDLNQIRAKFGLQPLSVSATATRVAQKHAQDMARNNFFSHRGSDGSTGVSRLTAAGCRGTRAENIAKGPFNDKTVLQAWMDSPSHRASMLKPDVRVYGLANVNGYWVMTLAGRC</sequence>
<dbReference type="AlphaFoldDB" id="A0A1H6AUB2"/>
<protein>
    <submittedName>
        <fullName evidence="3">Uncharacterized conserved protein YkwD, contains CAP (CSP/antigen 5/PR1) domain</fullName>
    </submittedName>
</protein>
<organism evidence="3 4">
    <name type="scientific">Thalassococcus halodurans</name>
    <dbReference type="NCBI Taxonomy" id="373675"/>
    <lineage>
        <taxon>Bacteria</taxon>
        <taxon>Pseudomonadati</taxon>
        <taxon>Pseudomonadota</taxon>
        <taxon>Alphaproteobacteria</taxon>
        <taxon>Rhodobacterales</taxon>
        <taxon>Roseobacteraceae</taxon>
        <taxon>Thalassococcus</taxon>
    </lineage>
</organism>
<feature type="domain" description="SCP" evidence="2">
    <location>
        <begin position="46"/>
        <end position="145"/>
    </location>
</feature>
<dbReference type="CDD" id="cd05379">
    <property type="entry name" value="CAP_bacterial"/>
    <property type="match status" value="1"/>
</dbReference>
<evidence type="ECO:0000256" key="1">
    <source>
        <dbReference type="SAM" id="SignalP"/>
    </source>
</evidence>
<evidence type="ECO:0000313" key="3">
    <source>
        <dbReference type="EMBL" id="SEG51864.1"/>
    </source>
</evidence>
<dbReference type="InterPro" id="IPR035940">
    <property type="entry name" value="CAP_sf"/>
</dbReference>
<feature type="signal peptide" evidence="1">
    <location>
        <begin position="1"/>
        <end position="22"/>
    </location>
</feature>
<keyword evidence="1" id="KW-0732">Signal</keyword>
<dbReference type="PANTHER" id="PTHR31157:SF1">
    <property type="entry name" value="SCP DOMAIN-CONTAINING PROTEIN"/>
    <property type="match status" value="1"/>
</dbReference>
<dbReference type="SUPFAM" id="SSF55797">
    <property type="entry name" value="PR-1-like"/>
    <property type="match status" value="1"/>
</dbReference>
<dbReference type="EMBL" id="FNUZ01000005">
    <property type="protein sequence ID" value="SEG51864.1"/>
    <property type="molecule type" value="Genomic_DNA"/>
</dbReference>
<name>A0A1H6AUB2_9RHOB</name>